<dbReference type="RefSeq" id="WP_323279074.1">
    <property type="nucleotide sequence ID" value="NZ_JAYGGQ010000007.1"/>
</dbReference>
<keyword evidence="3" id="KW-0805">Transcription regulation</keyword>
<evidence type="ECO:0000259" key="5">
    <source>
        <dbReference type="PROSITE" id="PS50045"/>
    </source>
</evidence>
<dbReference type="SUPFAM" id="SSF52540">
    <property type="entry name" value="P-loop containing nucleoside triphosphate hydrolases"/>
    <property type="match status" value="1"/>
</dbReference>
<feature type="domain" description="Sigma-54 factor interaction" evidence="5">
    <location>
        <begin position="287"/>
        <end position="483"/>
    </location>
</feature>
<dbReference type="Proteomes" id="UP001304769">
    <property type="component" value="Unassembled WGS sequence"/>
</dbReference>
<evidence type="ECO:0000313" key="7">
    <source>
        <dbReference type="Proteomes" id="UP001304769"/>
    </source>
</evidence>
<dbReference type="InterPro" id="IPR002078">
    <property type="entry name" value="Sigma_54_int"/>
</dbReference>
<comment type="caution">
    <text evidence="6">The sequence shown here is derived from an EMBL/GenBank/DDBJ whole genome shotgun (WGS) entry which is preliminary data.</text>
</comment>
<dbReference type="InterPro" id="IPR029016">
    <property type="entry name" value="GAF-like_dom_sf"/>
</dbReference>
<dbReference type="Gene3D" id="3.30.450.40">
    <property type="match status" value="1"/>
</dbReference>
<evidence type="ECO:0000313" key="6">
    <source>
        <dbReference type="EMBL" id="MEA5455219.1"/>
    </source>
</evidence>
<reference evidence="6 7" key="1">
    <citation type="submission" date="2023-12" db="EMBL/GenBank/DDBJ databases">
        <title>Sinomonas terricola sp. nov, isolated from litchi orchard soil in Guangdong, PR China.</title>
        <authorList>
            <person name="Jiaxin W."/>
            <person name="Yang Z."/>
            <person name="Honghui Z."/>
        </authorList>
    </citation>
    <scope>NUCLEOTIDE SEQUENCE [LARGE SCALE GENOMIC DNA]</scope>
    <source>
        <strain evidence="6 7">JGH33</strain>
    </source>
</reference>
<dbReference type="PANTHER" id="PTHR32071">
    <property type="entry name" value="TRANSCRIPTIONAL REGULATORY PROTEIN"/>
    <property type="match status" value="1"/>
</dbReference>
<dbReference type="Pfam" id="PF02954">
    <property type="entry name" value="HTH_8"/>
    <property type="match status" value="1"/>
</dbReference>
<evidence type="ECO:0000256" key="2">
    <source>
        <dbReference type="ARBA" id="ARBA00022840"/>
    </source>
</evidence>
<dbReference type="Pfam" id="PF25601">
    <property type="entry name" value="AAA_lid_14"/>
    <property type="match status" value="1"/>
</dbReference>
<keyword evidence="1" id="KW-0547">Nucleotide-binding</keyword>
<dbReference type="Gene3D" id="1.10.10.60">
    <property type="entry name" value="Homeodomain-like"/>
    <property type="match status" value="1"/>
</dbReference>
<accession>A0ABU5T6S9</accession>
<dbReference type="InterPro" id="IPR027417">
    <property type="entry name" value="P-loop_NTPase"/>
</dbReference>
<dbReference type="PROSITE" id="PS50045">
    <property type="entry name" value="SIGMA54_INTERACT_4"/>
    <property type="match status" value="1"/>
</dbReference>
<keyword evidence="7" id="KW-1185">Reference proteome</keyword>
<dbReference type="PRINTS" id="PR01590">
    <property type="entry name" value="HTHFIS"/>
</dbReference>
<evidence type="ECO:0000256" key="1">
    <source>
        <dbReference type="ARBA" id="ARBA00022741"/>
    </source>
</evidence>
<dbReference type="EMBL" id="JAYGGQ010000007">
    <property type="protein sequence ID" value="MEA5455219.1"/>
    <property type="molecule type" value="Genomic_DNA"/>
</dbReference>
<evidence type="ECO:0000256" key="4">
    <source>
        <dbReference type="ARBA" id="ARBA00023163"/>
    </source>
</evidence>
<name>A0ABU5T6S9_9MICC</name>
<keyword evidence="2" id="KW-0067">ATP-binding</keyword>
<dbReference type="InterPro" id="IPR002197">
    <property type="entry name" value="HTH_Fis"/>
</dbReference>
<evidence type="ECO:0000256" key="3">
    <source>
        <dbReference type="ARBA" id="ARBA00023015"/>
    </source>
</evidence>
<dbReference type="InterPro" id="IPR009057">
    <property type="entry name" value="Homeodomain-like_sf"/>
</dbReference>
<gene>
    <name evidence="6" type="ORF">SPF06_10845</name>
</gene>
<dbReference type="SUPFAM" id="SSF46689">
    <property type="entry name" value="Homeodomain-like"/>
    <property type="match status" value="1"/>
</dbReference>
<proteinExistence type="predicted"/>
<dbReference type="Gene3D" id="3.40.50.300">
    <property type="entry name" value="P-loop containing nucleotide triphosphate hydrolases"/>
    <property type="match status" value="1"/>
</dbReference>
<keyword evidence="4" id="KW-0804">Transcription</keyword>
<sequence>MSSDPSALVRSWERSQAALGEPQNVVEVPHVPESVLDEHLLEMFAAPLNRFAHDLEGTGLGLLLADSRGQILQRWYEDRKAMVLFDRVGTVRGAVLAENVVGTNGVGTVVATGKATQVRGEEHFAEFYRDVICTGSPVLHPITGKLMAVITLSSDLTPRSDLLMPLVRSVTTQLEQQLLALEHPASRATLSAFMNITRRQGDPVVAFGPQGIMLQSASARQISETDKTLLHQLTAETRPDGRYALELSSGRADIEIQNIGAGNSIVTVSEAPPRSQHLAIPRPAQRLVGRSPEWLELVNKVEHLRDRREPVILVGEPGAGKTSLALGAPSKSGVVSPATALVDAAESHILGTRHWLGTLSDALSSGARNVVVRGIDTLDAPAVDGARALLEANPGAATVIMTLSAESLADSEFLRLKFGSIALWVPPLRDRLGDLEELWDALALAVAPSARLKLAPDALAALRRHEWPGNVKELRQLISQLSSAGKTGLLSATDLPMTMQSQKNLSLIERVELEAIRKALAEANGNRVLAADILGVSRATVYRKIKAYRLDSE</sequence>
<dbReference type="InterPro" id="IPR058031">
    <property type="entry name" value="AAA_lid_NorR"/>
</dbReference>
<organism evidence="6 7">
    <name type="scientific">Sinomonas terricola</name>
    <dbReference type="NCBI Taxonomy" id="3110330"/>
    <lineage>
        <taxon>Bacteria</taxon>
        <taxon>Bacillati</taxon>
        <taxon>Actinomycetota</taxon>
        <taxon>Actinomycetes</taxon>
        <taxon>Micrococcales</taxon>
        <taxon>Micrococcaceae</taxon>
        <taxon>Sinomonas</taxon>
    </lineage>
</organism>
<protein>
    <submittedName>
        <fullName evidence="6">Helix-turn-helix domain-containing protein</fullName>
    </submittedName>
</protein>
<dbReference type="Gene3D" id="1.10.8.60">
    <property type="match status" value="1"/>
</dbReference>